<organism evidence="4">
    <name type="scientific">Oikopleura dioica</name>
    <name type="common">Tunicate</name>
    <dbReference type="NCBI Taxonomy" id="34765"/>
    <lineage>
        <taxon>Eukaryota</taxon>
        <taxon>Metazoa</taxon>
        <taxon>Chordata</taxon>
        <taxon>Tunicata</taxon>
        <taxon>Appendicularia</taxon>
        <taxon>Copelata</taxon>
        <taxon>Oikopleuridae</taxon>
        <taxon>Oikopleura</taxon>
    </lineage>
</organism>
<evidence type="ECO:0000313" key="4">
    <source>
        <dbReference type="EMBL" id="CBY37832.1"/>
    </source>
</evidence>
<evidence type="ECO:0000256" key="3">
    <source>
        <dbReference type="SAM" id="Phobius"/>
    </source>
</evidence>
<protein>
    <submittedName>
        <fullName evidence="4">Uncharacterized protein</fullName>
    </submittedName>
</protein>
<dbReference type="Proteomes" id="UP000011014">
    <property type="component" value="Unassembled WGS sequence"/>
</dbReference>
<keyword evidence="3" id="KW-0472">Membrane</keyword>
<feature type="coiled-coil region" evidence="1">
    <location>
        <begin position="61"/>
        <end position="102"/>
    </location>
</feature>
<sequence length="346" mass="41153">MKRAKKKPVQIQTLSTDEEPLSSDPEPRLKIRQGLHLVNPLKPLRDQPYEARNRRTQSISDEDIENERKRLATEKERIERNAQEVQKDHDKAVEILKDLKIREADLIDREWKVATLEIQCAARQKEKWTDFTAENDCYTNRINDSRTAARESTNEYMARNPDYFPQAGPFHTLQEIIESNDFLKGNHYGLTSSEAKKLAKNAVRDYLEAKHKDRFYDKETEGLWNEQDSRRMANDMNERGHRLFQYNFRSNWSVIDDDSEMPITRDETRMIHYIFEFLDWEGIKRRFIEAQAQGYFQRKRLGAYLGFSYTIVGGKLLHFVRAMFVYLYEYMNWRLPPVSEKAAPRK</sequence>
<evidence type="ECO:0000256" key="2">
    <source>
        <dbReference type="SAM" id="MobiDB-lite"/>
    </source>
</evidence>
<gene>
    <name evidence="4" type="ORF">GSOID_T00031319001</name>
</gene>
<keyword evidence="1" id="KW-0175">Coiled coil</keyword>
<dbReference type="AlphaFoldDB" id="E4YQT7"/>
<proteinExistence type="predicted"/>
<reference evidence="4" key="1">
    <citation type="journal article" date="2010" name="Science">
        <title>Plasticity of animal genome architecture unmasked by rapid evolution of a pelagic tunicate.</title>
        <authorList>
            <person name="Denoeud F."/>
            <person name="Henriet S."/>
            <person name="Mungpakdee S."/>
            <person name="Aury J.M."/>
            <person name="Da Silva C."/>
            <person name="Brinkmann H."/>
            <person name="Mikhaleva J."/>
            <person name="Olsen L.C."/>
            <person name="Jubin C."/>
            <person name="Canestro C."/>
            <person name="Bouquet J.M."/>
            <person name="Danks G."/>
            <person name="Poulain J."/>
            <person name="Campsteijn C."/>
            <person name="Adamski M."/>
            <person name="Cross I."/>
            <person name="Yadetie F."/>
            <person name="Muffato M."/>
            <person name="Louis A."/>
            <person name="Butcher S."/>
            <person name="Tsagkogeorga G."/>
            <person name="Konrad A."/>
            <person name="Singh S."/>
            <person name="Jensen M.F."/>
            <person name="Cong E.H."/>
            <person name="Eikeseth-Otteraa H."/>
            <person name="Noel B."/>
            <person name="Anthouard V."/>
            <person name="Porcel B.M."/>
            <person name="Kachouri-Lafond R."/>
            <person name="Nishino A."/>
            <person name="Ugolini M."/>
            <person name="Chourrout P."/>
            <person name="Nishida H."/>
            <person name="Aasland R."/>
            <person name="Huzurbazar S."/>
            <person name="Westhof E."/>
            <person name="Delsuc F."/>
            <person name="Lehrach H."/>
            <person name="Reinhardt R."/>
            <person name="Weissenbach J."/>
            <person name="Roy S.W."/>
            <person name="Artiguenave F."/>
            <person name="Postlethwait J.H."/>
            <person name="Manak J.R."/>
            <person name="Thompson E.M."/>
            <person name="Jaillon O."/>
            <person name="Du Pasquier L."/>
            <person name="Boudinot P."/>
            <person name="Liberles D.A."/>
            <person name="Volff J.N."/>
            <person name="Philippe H."/>
            <person name="Lenhard B."/>
            <person name="Roest Crollius H."/>
            <person name="Wincker P."/>
            <person name="Chourrout D."/>
        </authorList>
    </citation>
    <scope>NUCLEOTIDE SEQUENCE [LARGE SCALE GENOMIC DNA]</scope>
</reference>
<dbReference type="EMBL" id="FN655069">
    <property type="protein sequence ID" value="CBY37832.1"/>
    <property type="molecule type" value="Genomic_DNA"/>
</dbReference>
<accession>E4YQT7</accession>
<keyword evidence="3" id="KW-1133">Transmembrane helix</keyword>
<evidence type="ECO:0000256" key="1">
    <source>
        <dbReference type="SAM" id="Coils"/>
    </source>
</evidence>
<feature type="transmembrane region" description="Helical" evidence="3">
    <location>
        <begin position="301"/>
        <end position="328"/>
    </location>
</feature>
<keyword evidence="3" id="KW-0812">Transmembrane</keyword>
<feature type="region of interest" description="Disordered" evidence="2">
    <location>
        <begin position="1"/>
        <end position="35"/>
    </location>
</feature>
<name>E4YQT7_OIKDI</name>